<reference evidence="1 2" key="1">
    <citation type="submission" date="2020-12" db="EMBL/GenBank/DDBJ databases">
        <title>Genomic characterization of four novel bacteriophages infecting Klebsiella pneumoniae.</title>
        <authorList>
            <person name="Estrada Bonilla B."/>
            <person name="Costa A.R."/>
            <person name="van Rossum T."/>
            <person name="Hagedoorn S."/>
            <person name="Wallinga H."/>
            <person name="Xiao M."/>
            <person name="Song W."/>
            <person name="Haas P.-J."/>
            <person name="Nobrega F.L."/>
            <person name="Brouns S.J.J."/>
        </authorList>
    </citation>
    <scope>NUCLEOTIDE SEQUENCE [LARGE SCALE GENOMIC DNA]</scope>
</reference>
<evidence type="ECO:0000313" key="1">
    <source>
        <dbReference type="EMBL" id="QQV91613.1"/>
    </source>
</evidence>
<organism evidence="1 2">
    <name type="scientific">Klebsiella phage vB_KpP_FBKp27</name>
    <dbReference type="NCBI Taxonomy" id="2801837"/>
    <lineage>
        <taxon>Viruses</taxon>
        <taxon>Duplodnaviria</taxon>
        <taxon>Heunggongvirae</taxon>
        <taxon>Uroviricota</taxon>
        <taxon>Caudoviricetes</taxon>
        <taxon>Schitoviridae</taxon>
        <taxon>Efbeekayvirus</taxon>
        <taxon>Efbeekayvirus Fbkp27</taxon>
    </lineage>
</organism>
<accession>A0A7U0GAI6</accession>
<name>A0A7U0GAI6_9CAUD</name>
<dbReference type="EMBL" id="MW394388">
    <property type="protein sequence ID" value="QQV91613.1"/>
    <property type="molecule type" value="Genomic_DNA"/>
</dbReference>
<protein>
    <submittedName>
        <fullName evidence="1">Major capsid protein</fullName>
    </submittedName>
</protein>
<dbReference type="Proteomes" id="UP000596379">
    <property type="component" value="Segment"/>
</dbReference>
<keyword evidence="2" id="KW-1185">Reference proteome</keyword>
<dbReference type="Pfam" id="PF25209">
    <property type="entry name" value="Phage_capsid_4"/>
    <property type="match status" value="1"/>
</dbReference>
<proteinExistence type="predicted"/>
<dbReference type="NCBIfam" id="TIGR04387">
    <property type="entry name" value="capsid_maj_N4"/>
    <property type="match status" value="1"/>
</dbReference>
<evidence type="ECO:0000313" key="2">
    <source>
        <dbReference type="Proteomes" id="UP000596379"/>
    </source>
</evidence>
<gene>
    <name evidence="1" type="ORF">vBKpPFBKp27_021</name>
</gene>
<sequence>MVMQYKAPAQGKPSSVGPQINTAYYQRKAMEDAQKEQYFTQLASAKAIPSNFGKKLKMFHYLPLLDDRNINDQGIDATGAKIANGNLYGSSRDIGTIPDKFPVLGENGGRVNRVGTTRIELEGSFEKFGFFIEYTRDSLNFDTDAELLQHINREIMIAASDMNEDALQIDLINNAGTIVYAGDANSRAELGQGDVLSYSNFMKLAMALDKADTPKKTTILSGTRNIDTRVVPAARYLFCGPELRPTLEAMKNLHDQPAFISAEHYAAGTTLANGEVGSVGQFRLIENQKMMKWSGGGATLTGGDESVYYNDGEKYDVFPLLCVGDDSFSTITFQTSGNRVKFEINSRKPGDNVDRTDPYGETGFISMRWFYGFMAQRPERIGLIMTTAKM</sequence>